<feature type="domain" description="HTH tetR-type" evidence="5">
    <location>
        <begin position="20"/>
        <end position="79"/>
    </location>
</feature>
<dbReference type="PROSITE" id="PS50977">
    <property type="entry name" value="HTH_TETR_2"/>
    <property type="match status" value="1"/>
</dbReference>
<dbReference type="InterPro" id="IPR009057">
    <property type="entry name" value="Homeodomain-like_sf"/>
</dbReference>
<dbReference type="InterPro" id="IPR001647">
    <property type="entry name" value="HTH_TetR"/>
</dbReference>
<dbReference type="PANTHER" id="PTHR30055">
    <property type="entry name" value="HTH-TYPE TRANSCRIPTIONAL REGULATOR RUTR"/>
    <property type="match status" value="1"/>
</dbReference>
<dbReference type="Proteomes" id="UP000578112">
    <property type="component" value="Unassembled WGS sequence"/>
</dbReference>
<keyword evidence="7" id="KW-1185">Reference proteome</keyword>
<dbReference type="Gene3D" id="1.10.357.10">
    <property type="entry name" value="Tetracycline Repressor, domain 2"/>
    <property type="match status" value="1"/>
</dbReference>
<keyword evidence="2 4" id="KW-0238">DNA-binding</keyword>
<dbReference type="RefSeq" id="WP_184989309.1">
    <property type="nucleotide sequence ID" value="NZ_BOMK01000050.1"/>
</dbReference>
<dbReference type="SUPFAM" id="SSF46689">
    <property type="entry name" value="Homeodomain-like"/>
    <property type="match status" value="1"/>
</dbReference>
<proteinExistence type="predicted"/>
<evidence type="ECO:0000256" key="1">
    <source>
        <dbReference type="ARBA" id="ARBA00023015"/>
    </source>
</evidence>
<gene>
    <name evidence="6" type="ORF">BJ971_000479</name>
</gene>
<keyword evidence="1" id="KW-0805">Transcription regulation</keyword>
<keyword evidence="3" id="KW-0804">Transcription</keyword>
<dbReference type="AlphaFoldDB" id="A0A7W7MMG4"/>
<evidence type="ECO:0000256" key="3">
    <source>
        <dbReference type="ARBA" id="ARBA00023163"/>
    </source>
</evidence>
<dbReference type="GO" id="GO:0003700">
    <property type="term" value="F:DNA-binding transcription factor activity"/>
    <property type="evidence" value="ECO:0007669"/>
    <property type="project" value="TreeGrafter"/>
</dbReference>
<evidence type="ECO:0000259" key="5">
    <source>
        <dbReference type="PROSITE" id="PS50977"/>
    </source>
</evidence>
<comment type="caution">
    <text evidence="6">The sequence shown here is derived from an EMBL/GenBank/DDBJ whole genome shotgun (WGS) entry which is preliminary data.</text>
</comment>
<protein>
    <submittedName>
        <fullName evidence="6">AcrR family transcriptional regulator</fullName>
    </submittedName>
</protein>
<evidence type="ECO:0000313" key="6">
    <source>
        <dbReference type="EMBL" id="MBB4759923.1"/>
    </source>
</evidence>
<dbReference type="EMBL" id="JACHNH010000001">
    <property type="protein sequence ID" value="MBB4759923.1"/>
    <property type="molecule type" value="Genomic_DNA"/>
</dbReference>
<sequence length="200" mass="21986">MPATSPRPAQRIDGRTARSERTRNAIVEAHVALILGGDLRPTADRIAKQAGVSLRALWSHFADMEALFTASGERILEQRDEAHEPIPTDLPLKARVDAYCHQRARLLEQVAPAAKASSLKEPFSPALQSYRRSHVERVRAELSELFAREIGDDETLLAALTAVSMWPTWGTLRDAMGMEPEAARAVLTCTVTALLNAPRS</sequence>
<name>A0A7W7MMG4_9ACTN</name>
<reference evidence="6 7" key="1">
    <citation type="submission" date="2020-08" db="EMBL/GenBank/DDBJ databases">
        <title>Sequencing the genomes of 1000 actinobacteria strains.</title>
        <authorList>
            <person name="Klenk H.-P."/>
        </authorList>
    </citation>
    <scope>NUCLEOTIDE SEQUENCE [LARGE SCALE GENOMIC DNA]</scope>
    <source>
        <strain evidence="6 7">DSM 43149</strain>
    </source>
</reference>
<feature type="DNA-binding region" description="H-T-H motif" evidence="4">
    <location>
        <begin position="42"/>
        <end position="61"/>
    </location>
</feature>
<accession>A0A7W7MMG4</accession>
<dbReference type="PANTHER" id="PTHR30055:SF234">
    <property type="entry name" value="HTH-TYPE TRANSCRIPTIONAL REGULATOR BETI"/>
    <property type="match status" value="1"/>
</dbReference>
<dbReference type="GO" id="GO:0000976">
    <property type="term" value="F:transcription cis-regulatory region binding"/>
    <property type="evidence" value="ECO:0007669"/>
    <property type="project" value="TreeGrafter"/>
</dbReference>
<dbReference type="InterPro" id="IPR050109">
    <property type="entry name" value="HTH-type_TetR-like_transc_reg"/>
</dbReference>
<evidence type="ECO:0000256" key="4">
    <source>
        <dbReference type="PROSITE-ProRule" id="PRU00335"/>
    </source>
</evidence>
<organism evidence="6 7">
    <name type="scientific">Actinoplanes digitatis</name>
    <dbReference type="NCBI Taxonomy" id="1868"/>
    <lineage>
        <taxon>Bacteria</taxon>
        <taxon>Bacillati</taxon>
        <taxon>Actinomycetota</taxon>
        <taxon>Actinomycetes</taxon>
        <taxon>Micromonosporales</taxon>
        <taxon>Micromonosporaceae</taxon>
        <taxon>Actinoplanes</taxon>
    </lineage>
</organism>
<evidence type="ECO:0000313" key="7">
    <source>
        <dbReference type="Proteomes" id="UP000578112"/>
    </source>
</evidence>
<evidence type="ECO:0000256" key="2">
    <source>
        <dbReference type="ARBA" id="ARBA00023125"/>
    </source>
</evidence>